<dbReference type="InterPro" id="IPR001314">
    <property type="entry name" value="Peptidase_S1A"/>
</dbReference>
<dbReference type="InterPro" id="IPR043504">
    <property type="entry name" value="Peptidase_S1_PA_chymotrypsin"/>
</dbReference>
<keyword evidence="4 7" id="KW-0378">Hydrolase</keyword>
<evidence type="ECO:0000313" key="9">
    <source>
        <dbReference type="EMBL" id="KAF2897551.1"/>
    </source>
</evidence>
<evidence type="ECO:0000256" key="3">
    <source>
        <dbReference type="ARBA" id="ARBA00022670"/>
    </source>
</evidence>
<dbReference type="Proteomes" id="UP000801492">
    <property type="component" value="Unassembled WGS sequence"/>
</dbReference>
<keyword evidence="3 7" id="KW-0645">Protease</keyword>
<keyword evidence="2" id="KW-0964">Secreted</keyword>
<accession>A0A8K0D5D1</accession>
<dbReference type="PROSITE" id="PS00135">
    <property type="entry name" value="TRYPSIN_SER"/>
    <property type="match status" value="1"/>
</dbReference>
<reference evidence="9" key="1">
    <citation type="submission" date="2019-08" db="EMBL/GenBank/DDBJ databases">
        <title>The genome of the North American firefly Photinus pyralis.</title>
        <authorList>
            <consortium name="Photinus pyralis genome working group"/>
            <person name="Fallon T.R."/>
            <person name="Sander Lower S.E."/>
            <person name="Weng J.-K."/>
        </authorList>
    </citation>
    <scope>NUCLEOTIDE SEQUENCE</scope>
    <source>
        <strain evidence="9">TRF0915ILg1</strain>
        <tissue evidence="9">Whole body</tissue>
    </source>
</reference>
<dbReference type="PROSITE" id="PS00134">
    <property type="entry name" value="TRYPSIN_HIS"/>
    <property type="match status" value="1"/>
</dbReference>
<dbReference type="InterPro" id="IPR009003">
    <property type="entry name" value="Peptidase_S1_PA"/>
</dbReference>
<dbReference type="EMBL" id="VTPC01004061">
    <property type="protein sequence ID" value="KAF2897551.1"/>
    <property type="molecule type" value="Genomic_DNA"/>
</dbReference>
<dbReference type="PRINTS" id="PR00722">
    <property type="entry name" value="CHYMOTRYPSIN"/>
</dbReference>
<evidence type="ECO:0000256" key="7">
    <source>
        <dbReference type="RuleBase" id="RU363034"/>
    </source>
</evidence>
<feature type="domain" description="Peptidase S1" evidence="8">
    <location>
        <begin position="16"/>
        <end position="253"/>
    </location>
</feature>
<dbReference type="AlphaFoldDB" id="A0A8K0D5D1"/>
<evidence type="ECO:0000256" key="6">
    <source>
        <dbReference type="ARBA" id="ARBA00023157"/>
    </source>
</evidence>
<keyword evidence="6" id="KW-1015">Disulfide bond</keyword>
<dbReference type="SUPFAM" id="SSF50494">
    <property type="entry name" value="Trypsin-like serine proteases"/>
    <property type="match status" value="1"/>
</dbReference>
<evidence type="ECO:0000256" key="4">
    <source>
        <dbReference type="ARBA" id="ARBA00022801"/>
    </source>
</evidence>
<comment type="caution">
    <text evidence="9">The sequence shown here is derived from an EMBL/GenBank/DDBJ whole genome shotgun (WGS) entry which is preliminary data.</text>
</comment>
<dbReference type="InterPro" id="IPR033116">
    <property type="entry name" value="TRYPSIN_SER"/>
</dbReference>
<dbReference type="CDD" id="cd00190">
    <property type="entry name" value="Tryp_SPc"/>
    <property type="match status" value="1"/>
</dbReference>
<proteinExistence type="predicted"/>
<dbReference type="GO" id="GO:0004252">
    <property type="term" value="F:serine-type endopeptidase activity"/>
    <property type="evidence" value="ECO:0007669"/>
    <property type="project" value="InterPro"/>
</dbReference>
<dbReference type="PANTHER" id="PTHR24252">
    <property type="entry name" value="ACROSIN-RELATED"/>
    <property type="match status" value="1"/>
</dbReference>
<dbReference type="Gene3D" id="2.40.10.10">
    <property type="entry name" value="Trypsin-like serine proteases"/>
    <property type="match status" value="1"/>
</dbReference>
<evidence type="ECO:0000256" key="2">
    <source>
        <dbReference type="ARBA" id="ARBA00022525"/>
    </source>
</evidence>
<sequence length="259" mass="28368">CLEYSQEIGSIPTIQILGGEDVGQGEFPHMAALGYEKDDELLWQCGGTLISNKFVLTAAHCVVRTGVTLSKIRLGIIKLDDVTDSIQEFGVLNTTTHKQYNRKTKKNDIALIELDNEAAITDTVHPACLYQNEDDPNRLLVTGWGYTTSNGKSSNTLQKAELHAVALAECSEVYVSRMQEPIVATQICAVSDNGTKDTCQGDSGGPLQVLKVPITNIYSLVGITSYGMGCGGITPAIYTRVYSYLDWIEEIVWRQNRLS</sequence>
<organism evidence="9 10">
    <name type="scientific">Ignelater luminosus</name>
    <name type="common">Cucubano</name>
    <name type="synonym">Pyrophorus luminosus</name>
    <dbReference type="NCBI Taxonomy" id="2038154"/>
    <lineage>
        <taxon>Eukaryota</taxon>
        <taxon>Metazoa</taxon>
        <taxon>Ecdysozoa</taxon>
        <taxon>Arthropoda</taxon>
        <taxon>Hexapoda</taxon>
        <taxon>Insecta</taxon>
        <taxon>Pterygota</taxon>
        <taxon>Neoptera</taxon>
        <taxon>Endopterygota</taxon>
        <taxon>Coleoptera</taxon>
        <taxon>Polyphaga</taxon>
        <taxon>Elateriformia</taxon>
        <taxon>Elateroidea</taxon>
        <taxon>Elateridae</taxon>
        <taxon>Agrypninae</taxon>
        <taxon>Pyrophorini</taxon>
        <taxon>Ignelater</taxon>
    </lineage>
</organism>
<dbReference type="SMART" id="SM00020">
    <property type="entry name" value="Tryp_SPc"/>
    <property type="match status" value="1"/>
</dbReference>
<protein>
    <recommendedName>
        <fullName evidence="8">Peptidase S1 domain-containing protein</fullName>
    </recommendedName>
</protein>
<keyword evidence="5 7" id="KW-0720">Serine protease</keyword>
<evidence type="ECO:0000313" key="10">
    <source>
        <dbReference type="Proteomes" id="UP000801492"/>
    </source>
</evidence>
<evidence type="ECO:0000256" key="1">
    <source>
        <dbReference type="ARBA" id="ARBA00004613"/>
    </source>
</evidence>
<dbReference type="PANTHER" id="PTHR24252:SF7">
    <property type="entry name" value="HYALIN"/>
    <property type="match status" value="1"/>
</dbReference>
<dbReference type="GO" id="GO:0006508">
    <property type="term" value="P:proteolysis"/>
    <property type="evidence" value="ECO:0007669"/>
    <property type="project" value="UniProtKB-KW"/>
</dbReference>
<dbReference type="OrthoDB" id="6357057at2759"/>
<comment type="subcellular location">
    <subcellularLocation>
        <location evidence="1">Secreted</location>
    </subcellularLocation>
</comment>
<dbReference type="Pfam" id="PF00089">
    <property type="entry name" value="Trypsin"/>
    <property type="match status" value="1"/>
</dbReference>
<name>A0A8K0D5D1_IGNLU</name>
<keyword evidence="10" id="KW-1185">Reference proteome</keyword>
<dbReference type="GO" id="GO:0005576">
    <property type="term" value="C:extracellular region"/>
    <property type="evidence" value="ECO:0007669"/>
    <property type="project" value="UniProtKB-SubCell"/>
</dbReference>
<dbReference type="InterPro" id="IPR001254">
    <property type="entry name" value="Trypsin_dom"/>
</dbReference>
<dbReference type="InterPro" id="IPR018114">
    <property type="entry name" value="TRYPSIN_HIS"/>
</dbReference>
<feature type="non-terminal residue" evidence="9">
    <location>
        <position position="1"/>
    </location>
</feature>
<gene>
    <name evidence="9" type="ORF">ILUMI_08619</name>
</gene>
<evidence type="ECO:0000259" key="8">
    <source>
        <dbReference type="PROSITE" id="PS50240"/>
    </source>
</evidence>
<dbReference type="PROSITE" id="PS50240">
    <property type="entry name" value="TRYPSIN_DOM"/>
    <property type="match status" value="1"/>
</dbReference>
<evidence type="ECO:0000256" key="5">
    <source>
        <dbReference type="ARBA" id="ARBA00022825"/>
    </source>
</evidence>
<dbReference type="FunFam" id="2.40.10.10:FF:000015">
    <property type="entry name" value="Atrial natriuretic peptide-converting enzyme"/>
    <property type="match status" value="1"/>
</dbReference>